<protein>
    <submittedName>
        <fullName evidence="2">Uncharacterized protein</fullName>
    </submittedName>
</protein>
<proteinExistence type="predicted"/>
<reference evidence="2" key="1">
    <citation type="submission" date="2020-05" db="EMBL/GenBank/DDBJ databases">
        <title>Mycena genomes resolve the evolution of fungal bioluminescence.</title>
        <authorList>
            <person name="Tsai I.J."/>
        </authorList>
    </citation>
    <scope>NUCLEOTIDE SEQUENCE</scope>
    <source>
        <strain evidence="2">160909Yilan</strain>
    </source>
</reference>
<feature type="chain" id="PRO_5034644375" evidence="1">
    <location>
        <begin position="28"/>
        <end position="247"/>
    </location>
</feature>
<evidence type="ECO:0000313" key="3">
    <source>
        <dbReference type="Proteomes" id="UP000623467"/>
    </source>
</evidence>
<evidence type="ECO:0000256" key="1">
    <source>
        <dbReference type="SAM" id="SignalP"/>
    </source>
</evidence>
<organism evidence="2 3">
    <name type="scientific">Mycena sanguinolenta</name>
    <dbReference type="NCBI Taxonomy" id="230812"/>
    <lineage>
        <taxon>Eukaryota</taxon>
        <taxon>Fungi</taxon>
        <taxon>Dikarya</taxon>
        <taxon>Basidiomycota</taxon>
        <taxon>Agaricomycotina</taxon>
        <taxon>Agaricomycetes</taxon>
        <taxon>Agaricomycetidae</taxon>
        <taxon>Agaricales</taxon>
        <taxon>Marasmiineae</taxon>
        <taxon>Mycenaceae</taxon>
        <taxon>Mycena</taxon>
    </lineage>
</organism>
<dbReference type="AlphaFoldDB" id="A0A8H7D4K3"/>
<keyword evidence="3" id="KW-1185">Reference proteome</keyword>
<dbReference type="OrthoDB" id="4584900at2759"/>
<keyword evidence="1" id="KW-0732">Signal</keyword>
<evidence type="ECO:0000313" key="2">
    <source>
        <dbReference type="EMBL" id="KAF7358721.1"/>
    </source>
</evidence>
<name>A0A8H7D4K3_9AGAR</name>
<dbReference type="Proteomes" id="UP000623467">
    <property type="component" value="Unassembled WGS sequence"/>
</dbReference>
<feature type="signal peptide" evidence="1">
    <location>
        <begin position="1"/>
        <end position="27"/>
    </location>
</feature>
<gene>
    <name evidence="2" type="ORF">MSAN_01211100</name>
</gene>
<sequence>MQPSVAFPRCLLALVLLFSAFVSCVRSEVLMTNAQRMSQGLPPAPPKRLYEPTRVRRVAAAQPSPSHCSQIGSINMAIEMHRVSTGSFMGYVGPTTYYINTIYSGGYGGSGNKAGLLFNVEKDDYYAITLAGKAPHAFCAEVNQYSQDLYNVDSSYTSEPNNYLFNVDCSSPGGYTQRADYFWDSNGVIGLEWLQPDGTEVFPVPWWNSNTQVFRWYPPGVTPTYTGHNANNNPWYQVYLKWTCTNP</sequence>
<accession>A0A8H7D4K3</accession>
<dbReference type="EMBL" id="JACAZH010000009">
    <property type="protein sequence ID" value="KAF7358721.1"/>
    <property type="molecule type" value="Genomic_DNA"/>
</dbReference>
<comment type="caution">
    <text evidence="2">The sequence shown here is derived from an EMBL/GenBank/DDBJ whole genome shotgun (WGS) entry which is preliminary data.</text>
</comment>